<dbReference type="SUPFAM" id="SSF82199">
    <property type="entry name" value="SET domain"/>
    <property type="match status" value="1"/>
</dbReference>
<accession>A0AA36IX17</accession>
<evidence type="ECO:0000313" key="1">
    <source>
        <dbReference type="EMBL" id="CAJ1395114.1"/>
    </source>
</evidence>
<name>A0AA36IX17_9DINO</name>
<protein>
    <submittedName>
        <fullName evidence="1">Uncharacterized protein</fullName>
    </submittedName>
</protein>
<dbReference type="InterPro" id="IPR046341">
    <property type="entry name" value="SET_dom_sf"/>
</dbReference>
<dbReference type="AlphaFoldDB" id="A0AA36IX17"/>
<keyword evidence="2" id="KW-1185">Reference proteome</keyword>
<sequence>MHAAVVDSGARKVTSQVFLTEAKEPAWALMAQAVQLYLGQGDPRHPAGTAHRRWRLLKSFYRPADRADEPERATYQRHAEQMHEMMGPDLHEQVKVEVLVDLLEVIRLDAHTVREPSQSSQKRHGLGLFYWLHLANHSCWPNAFFQSSRNEQAG</sequence>
<comment type="caution">
    <text evidence="1">The sequence shown here is derived from an EMBL/GenBank/DDBJ whole genome shotgun (WGS) entry which is preliminary data.</text>
</comment>
<evidence type="ECO:0000313" key="2">
    <source>
        <dbReference type="Proteomes" id="UP001178507"/>
    </source>
</evidence>
<dbReference type="Gene3D" id="2.170.270.10">
    <property type="entry name" value="SET domain"/>
    <property type="match status" value="1"/>
</dbReference>
<dbReference type="Gene3D" id="1.10.220.160">
    <property type="match status" value="1"/>
</dbReference>
<dbReference type="EMBL" id="CAUJNA010003057">
    <property type="protein sequence ID" value="CAJ1395114.1"/>
    <property type="molecule type" value="Genomic_DNA"/>
</dbReference>
<gene>
    <name evidence="1" type="ORF">EVOR1521_LOCUS19626</name>
</gene>
<proteinExistence type="predicted"/>
<dbReference type="Proteomes" id="UP001178507">
    <property type="component" value="Unassembled WGS sequence"/>
</dbReference>
<reference evidence="1" key="1">
    <citation type="submission" date="2023-08" db="EMBL/GenBank/DDBJ databases">
        <authorList>
            <person name="Chen Y."/>
            <person name="Shah S."/>
            <person name="Dougan E. K."/>
            <person name="Thang M."/>
            <person name="Chan C."/>
        </authorList>
    </citation>
    <scope>NUCLEOTIDE SEQUENCE</scope>
</reference>
<organism evidence="1 2">
    <name type="scientific">Effrenium voratum</name>
    <dbReference type="NCBI Taxonomy" id="2562239"/>
    <lineage>
        <taxon>Eukaryota</taxon>
        <taxon>Sar</taxon>
        <taxon>Alveolata</taxon>
        <taxon>Dinophyceae</taxon>
        <taxon>Suessiales</taxon>
        <taxon>Symbiodiniaceae</taxon>
        <taxon>Effrenium</taxon>
    </lineage>
</organism>